<protein>
    <submittedName>
        <fullName evidence="2">Uncharacterized protein</fullName>
    </submittedName>
</protein>
<evidence type="ECO:0000313" key="2">
    <source>
        <dbReference type="EMBL" id="KAG2647329.1"/>
    </source>
</evidence>
<organism evidence="2 3">
    <name type="scientific">Panicum virgatum</name>
    <name type="common">Blackwell switchgrass</name>
    <dbReference type="NCBI Taxonomy" id="38727"/>
    <lineage>
        <taxon>Eukaryota</taxon>
        <taxon>Viridiplantae</taxon>
        <taxon>Streptophyta</taxon>
        <taxon>Embryophyta</taxon>
        <taxon>Tracheophyta</taxon>
        <taxon>Spermatophyta</taxon>
        <taxon>Magnoliopsida</taxon>
        <taxon>Liliopsida</taxon>
        <taxon>Poales</taxon>
        <taxon>Poaceae</taxon>
        <taxon>PACMAD clade</taxon>
        <taxon>Panicoideae</taxon>
        <taxon>Panicodae</taxon>
        <taxon>Paniceae</taxon>
        <taxon>Panicinae</taxon>
        <taxon>Panicum</taxon>
        <taxon>Panicum sect. Hiantes</taxon>
    </lineage>
</organism>
<comment type="caution">
    <text evidence="2">The sequence shown here is derived from an EMBL/GenBank/DDBJ whole genome shotgun (WGS) entry which is preliminary data.</text>
</comment>
<dbReference type="AlphaFoldDB" id="A0A8T0WVZ8"/>
<reference evidence="2 3" key="1">
    <citation type="submission" date="2020-05" db="EMBL/GenBank/DDBJ databases">
        <title>WGS assembly of Panicum virgatum.</title>
        <authorList>
            <person name="Lovell J.T."/>
            <person name="Jenkins J."/>
            <person name="Shu S."/>
            <person name="Juenger T.E."/>
            <person name="Schmutz J."/>
        </authorList>
    </citation>
    <scope>NUCLEOTIDE SEQUENCE [LARGE SCALE GENOMIC DNA]</scope>
    <source>
        <strain evidence="3">cv. AP13</strain>
    </source>
</reference>
<evidence type="ECO:0000256" key="1">
    <source>
        <dbReference type="SAM" id="MobiDB-lite"/>
    </source>
</evidence>
<dbReference type="EMBL" id="CM029039">
    <property type="protein sequence ID" value="KAG2647329.1"/>
    <property type="molecule type" value="Genomic_DNA"/>
</dbReference>
<keyword evidence="3" id="KW-1185">Reference proteome</keyword>
<sequence>MAESLQKTPHDALLQQPPPAAPNPNPLSSPRLPAPAASLSCSLPPPPLSSPAPLRTPHASARHGPAWIWRVAAYLPRLLVGERVLEGLFLLLLRPLRLRADRVPHLLLGRRRRRGVHRLLAGLGDHQLLRNRRREASPSRAPAPTPVLSAQGGTRRHGGGRGGGHAVGRDAGGQASPAPTPSRSPNLMTTNASDRFPIPDCNFLEETKYARESAGRRQLPN</sequence>
<gene>
    <name evidence="2" type="ORF">PVAP13_2KG576959</name>
</gene>
<accession>A0A8T0WVZ8</accession>
<feature type="region of interest" description="Disordered" evidence="1">
    <location>
        <begin position="1"/>
        <end position="59"/>
    </location>
</feature>
<name>A0A8T0WVZ8_PANVG</name>
<feature type="compositionally biased region" description="Pro residues" evidence="1">
    <location>
        <begin position="16"/>
        <end position="27"/>
    </location>
</feature>
<proteinExistence type="predicted"/>
<feature type="region of interest" description="Disordered" evidence="1">
    <location>
        <begin position="130"/>
        <end position="199"/>
    </location>
</feature>
<feature type="compositionally biased region" description="Low complexity" evidence="1">
    <location>
        <begin position="28"/>
        <end position="42"/>
    </location>
</feature>
<evidence type="ECO:0000313" key="3">
    <source>
        <dbReference type="Proteomes" id="UP000823388"/>
    </source>
</evidence>
<feature type="compositionally biased region" description="Polar residues" evidence="1">
    <location>
        <begin position="181"/>
        <end position="193"/>
    </location>
</feature>
<dbReference type="Proteomes" id="UP000823388">
    <property type="component" value="Chromosome 2K"/>
</dbReference>